<protein>
    <submittedName>
        <fullName evidence="1">Uncharacterized protein</fullName>
    </submittedName>
</protein>
<comment type="caution">
    <text evidence="1">The sequence shown here is derived from an EMBL/GenBank/DDBJ whole genome shotgun (WGS) entry which is preliminary data.</text>
</comment>
<gene>
    <name evidence="1" type="ORF">S01H1_65044</name>
</gene>
<organism evidence="1">
    <name type="scientific">marine sediment metagenome</name>
    <dbReference type="NCBI Taxonomy" id="412755"/>
    <lineage>
        <taxon>unclassified sequences</taxon>
        <taxon>metagenomes</taxon>
        <taxon>ecological metagenomes</taxon>
    </lineage>
</organism>
<accession>X0WST9</accession>
<name>X0WST9_9ZZZZ</name>
<reference evidence="1" key="1">
    <citation type="journal article" date="2014" name="Front. Microbiol.">
        <title>High frequency of phylogenetically diverse reductive dehalogenase-homologous genes in deep subseafloor sedimentary metagenomes.</title>
        <authorList>
            <person name="Kawai M."/>
            <person name="Futagami T."/>
            <person name="Toyoda A."/>
            <person name="Takaki Y."/>
            <person name="Nishi S."/>
            <person name="Hori S."/>
            <person name="Arai W."/>
            <person name="Tsubouchi T."/>
            <person name="Morono Y."/>
            <person name="Uchiyama I."/>
            <person name="Ito T."/>
            <person name="Fujiyama A."/>
            <person name="Inagaki F."/>
            <person name="Takami H."/>
        </authorList>
    </citation>
    <scope>NUCLEOTIDE SEQUENCE</scope>
    <source>
        <strain evidence="1">Expedition CK06-06</strain>
    </source>
</reference>
<feature type="non-terminal residue" evidence="1">
    <location>
        <position position="1"/>
    </location>
</feature>
<sequence length="36" mass="4268">PQNWGIKLKFHIDQRILGKFDILIKFNITDKNLGWG</sequence>
<dbReference type="EMBL" id="BARS01042917">
    <property type="protein sequence ID" value="GAG34004.1"/>
    <property type="molecule type" value="Genomic_DNA"/>
</dbReference>
<dbReference type="AlphaFoldDB" id="X0WST9"/>
<proteinExistence type="predicted"/>
<evidence type="ECO:0000313" key="1">
    <source>
        <dbReference type="EMBL" id="GAG34004.1"/>
    </source>
</evidence>